<proteinExistence type="predicted"/>
<protein>
    <submittedName>
        <fullName evidence="1">Uncharacterized protein</fullName>
    </submittedName>
</protein>
<evidence type="ECO:0000313" key="2">
    <source>
        <dbReference type="Proteomes" id="UP000235728"/>
    </source>
</evidence>
<dbReference type="AlphaFoldDB" id="A0A2N6NTR5"/>
<sequence>MHTFANPRHALQTRLPLASASRSTLAAPPSIQPHLSIHLEARPPEWSTCLLGITAYVVVAVGILHPSSLAFHNPAHQSPRTMYNLAASYRVHALPSSPGSIHSIGHVMGLACTENGSQQDKCTEPI</sequence>
<reference evidence="1 2" key="1">
    <citation type="journal article" date="2016" name="Appl. Microbiol. Biotechnol.">
        <title>Characterization of T-DNA insertion mutants with decreased virulence in the entomopathogenic fungus Beauveria bassiana JEF-007.</title>
        <authorList>
            <person name="Kim S."/>
            <person name="Lee S.J."/>
            <person name="Nai Y.S."/>
            <person name="Yu J.S."/>
            <person name="Lee M.R."/>
            <person name="Yang Y.T."/>
            <person name="Kim J.S."/>
        </authorList>
    </citation>
    <scope>NUCLEOTIDE SEQUENCE [LARGE SCALE GENOMIC DNA]</scope>
    <source>
        <strain evidence="1 2">JEF-007</strain>
    </source>
</reference>
<accession>A0A2N6NTR5</accession>
<name>A0A2N6NTR5_BEABA</name>
<evidence type="ECO:0000313" key="1">
    <source>
        <dbReference type="EMBL" id="PMB70663.1"/>
    </source>
</evidence>
<dbReference type="Proteomes" id="UP000235728">
    <property type="component" value="Unassembled WGS sequence"/>
</dbReference>
<dbReference type="EMBL" id="MRVG01000003">
    <property type="protein sequence ID" value="PMB70663.1"/>
    <property type="molecule type" value="Genomic_DNA"/>
</dbReference>
<comment type="caution">
    <text evidence="1">The sequence shown here is derived from an EMBL/GenBank/DDBJ whole genome shotgun (WGS) entry which is preliminary data.</text>
</comment>
<gene>
    <name evidence="1" type="ORF">BM221_003118</name>
</gene>
<organism evidence="1 2">
    <name type="scientific">Beauveria bassiana</name>
    <name type="common">White muscardine disease fungus</name>
    <name type="synonym">Tritirachium shiotae</name>
    <dbReference type="NCBI Taxonomy" id="176275"/>
    <lineage>
        <taxon>Eukaryota</taxon>
        <taxon>Fungi</taxon>
        <taxon>Dikarya</taxon>
        <taxon>Ascomycota</taxon>
        <taxon>Pezizomycotina</taxon>
        <taxon>Sordariomycetes</taxon>
        <taxon>Hypocreomycetidae</taxon>
        <taxon>Hypocreales</taxon>
        <taxon>Cordycipitaceae</taxon>
        <taxon>Beauveria</taxon>
    </lineage>
</organism>